<name>A0A7M2RHZ9_9FIRM</name>
<proteinExistence type="predicted"/>
<sequence>MSNEKRKNPKRKCINYGRAMKQQFIGLGHCKCGMSWKKDIEYFERTPDMVFALERQVVKNQKNQ</sequence>
<protein>
    <submittedName>
        <fullName evidence="1">30S ribosomal protein S6</fullName>
    </submittedName>
</protein>
<accession>A0A7M2RHZ9</accession>
<organism evidence="1 2">
    <name type="scientific">Blautia liquoris</name>
    <dbReference type="NCBI Taxonomy" id="2779518"/>
    <lineage>
        <taxon>Bacteria</taxon>
        <taxon>Bacillati</taxon>
        <taxon>Bacillota</taxon>
        <taxon>Clostridia</taxon>
        <taxon>Lachnospirales</taxon>
        <taxon>Lachnospiraceae</taxon>
        <taxon>Blautia</taxon>
    </lineage>
</organism>
<dbReference type="GO" id="GO:0005840">
    <property type="term" value="C:ribosome"/>
    <property type="evidence" value="ECO:0007669"/>
    <property type="project" value="UniProtKB-KW"/>
</dbReference>
<keyword evidence="2" id="KW-1185">Reference proteome</keyword>
<reference evidence="1 2" key="1">
    <citation type="submission" date="2020-10" db="EMBL/GenBank/DDBJ databases">
        <title>Blautia liquoris sp.nov., isolated from the mud in a fermentation cellar used for the production of Chinese strong-flavoured liquor.</title>
        <authorList>
            <person name="Lu L."/>
        </authorList>
    </citation>
    <scope>NUCLEOTIDE SEQUENCE [LARGE SCALE GENOMIC DNA]</scope>
    <source>
        <strain evidence="1 2">LZLJ-3</strain>
    </source>
</reference>
<dbReference type="KEGG" id="bliq:INP51_01065"/>
<dbReference type="EMBL" id="CP063304">
    <property type="protein sequence ID" value="QOV19604.1"/>
    <property type="molecule type" value="Genomic_DNA"/>
</dbReference>
<keyword evidence="1" id="KW-0687">Ribonucleoprotein</keyword>
<dbReference type="Proteomes" id="UP000593601">
    <property type="component" value="Chromosome"/>
</dbReference>
<keyword evidence="1" id="KW-0689">Ribosomal protein</keyword>
<dbReference type="RefSeq" id="WP_193735924.1">
    <property type="nucleotide sequence ID" value="NZ_CP063304.1"/>
</dbReference>
<gene>
    <name evidence="1" type="ORF">INP51_01065</name>
</gene>
<evidence type="ECO:0000313" key="2">
    <source>
        <dbReference type="Proteomes" id="UP000593601"/>
    </source>
</evidence>
<evidence type="ECO:0000313" key="1">
    <source>
        <dbReference type="EMBL" id="QOV19604.1"/>
    </source>
</evidence>
<dbReference type="AlphaFoldDB" id="A0A7M2RHZ9"/>